<dbReference type="InterPro" id="IPR043128">
    <property type="entry name" value="Rev_trsase/Diguanyl_cyclase"/>
</dbReference>
<feature type="non-terminal residue" evidence="1">
    <location>
        <position position="74"/>
    </location>
</feature>
<reference evidence="1 2" key="1">
    <citation type="submission" date="2014-04" db="EMBL/GenBank/DDBJ databases">
        <authorList>
            <consortium name="DOE Joint Genome Institute"/>
            <person name="Kuo A."/>
            <person name="Kohler A."/>
            <person name="Nagy L.G."/>
            <person name="Floudas D."/>
            <person name="Copeland A."/>
            <person name="Barry K.W."/>
            <person name="Cichocki N."/>
            <person name="Veneault-Fourrey C."/>
            <person name="LaButti K."/>
            <person name="Lindquist E.A."/>
            <person name="Lipzen A."/>
            <person name="Lundell T."/>
            <person name="Morin E."/>
            <person name="Murat C."/>
            <person name="Sun H."/>
            <person name="Tunlid A."/>
            <person name="Henrissat B."/>
            <person name="Grigoriev I.V."/>
            <person name="Hibbett D.S."/>
            <person name="Martin F."/>
            <person name="Nordberg H.P."/>
            <person name="Cantor M.N."/>
            <person name="Hua S.X."/>
        </authorList>
    </citation>
    <scope>NUCLEOTIDE SEQUENCE [LARGE SCALE GENOMIC DNA]</scope>
    <source>
        <strain evidence="1 2">Foug A</strain>
    </source>
</reference>
<sequence>LRVGVYELSAAAYRSRWFCVLKQDGKTLRLVHDLQPLNAVTIRDSSVPPFVEHLAKLFGGYAVYGMMDLFAGYD</sequence>
<dbReference type="Proteomes" id="UP000053989">
    <property type="component" value="Unassembled WGS sequence"/>
</dbReference>
<reference evidence="2" key="2">
    <citation type="submission" date="2015-01" db="EMBL/GenBank/DDBJ databases">
        <title>Evolutionary Origins and Diversification of the Mycorrhizal Mutualists.</title>
        <authorList>
            <consortium name="DOE Joint Genome Institute"/>
            <consortium name="Mycorrhizal Genomics Consortium"/>
            <person name="Kohler A."/>
            <person name="Kuo A."/>
            <person name="Nagy L.G."/>
            <person name="Floudas D."/>
            <person name="Copeland A."/>
            <person name="Barry K.W."/>
            <person name="Cichocki N."/>
            <person name="Veneault-Fourrey C."/>
            <person name="LaButti K."/>
            <person name="Lindquist E.A."/>
            <person name="Lipzen A."/>
            <person name="Lundell T."/>
            <person name="Morin E."/>
            <person name="Murat C."/>
            <person name="Riley R."/>
            <person name="Ohm R."/>
            <person name="Sun H."/>
            <person name="Tunlid A."/>
            <person name="Henrissat B."/>
            <person name="Grigoriev I.V."/>
            <person name="Hibbett D.S."/>
            <person name="Martin F."/>
        </authorList>
    </citation>
    <scope>NUCLEOTIDE SEQUENCE [LARGE SCALE GENOMIC DNA]</scope>
    <source>
        <strain evidence="2">Foug A</strain>
    </source>
</reference>
<protein>
    <recommendedName>
        <fullName evidence="3">Reverse transcriptase domain-containing protein</fullName>
    </recommendedName>
</protein>
<keyword evidence="2" id="KW-1185">Reference proteome</keyword>
<organism evidence="1 2">
    <name type="scientific">Scleroderma citrinum Foug A</name>
    <dbReference type="NCBI Taxonomy" id="1036808"/>
    <lineage>
        <taxon>Eukaryota</taxon>
        <taxon>Fungi</taxon>
        <taxon>Dikarya</taxon>
        <taxon>Basidiomycota</taxon>
        <taxon>Agaricomycotina</taxon>
        <taxon>Agaricomycetes</taxon>
        <taxon>Agaricomycetidae</taxon>
        <taxon>Boletales</taxon>
        <taxon>Sclerodermatineae</taxon>
        <taxon>Sclerodermataceae</taxon>
        <taxon>Scleroderma</taxon>
    </lineage>
</organism>
<dbReference type="SUPFAM" id="SSF56672">
    <property type="entry name" value="DNA/RNA polymerases"/>
    <property type="match status" value="1"/>
</dbReference>
<feature type="non-terminal residue" evidence="1">
    <location>
        <position position="1"/>
    </location>
</feature>
<proteinExistence type="predicted"/>
<dbReference type="InParanoid" id="A0A0C3E5U1"/>
<dbReference type="HOGENOM" id="CLU_092523_5_1_1"/>
<evidence type="ECO:0008006" key="3">
    <source>
        <dbReference type="Google" id="ProtNLM"/>
    </source>
</evidence>
<dbReference type="OrthoDB" id="5599163at2759"/>
<name>A0A0C3E5U1_9AGAM</name>
<dbReference type="Gene3D" id="3.10.10.10">
    <property type="entry name" value="HIV Type 1 Reverse Transcriptase, subunit A, domain 1"/>
    <property type="match status" value="1"/>
</dbReference>
<accession>A0A0C3E5U1</accession>
<dbReference type="InterPro" id="IPR043502">
    <property type="entry name" value="DNA/RNA_pol_sf"/>
</dbReference>
<dbReference type="AlphaFoldDB" id="A0A0C3E5U1"/>
<gene>
    <name evidence="1" type="ORF">SCLCIDRAFT_37259</name>
</gene>
<dbReference type="Gene3D" id="3.30.70.270">
    <property type="match status" value="1"/>
</dbReference>
<dbReference type="EMBL" id="KN822010">
    <property type="protein sequence ID" value="KIM68130.1"/>
    <property type="molecule type" value="Genomic_DNA"/>
</dbReference>
<evidence type="ECO:0000313" key="2">
    <source>
        <dbReference type="Proteomes" id="UP000053989"/>
    </source>
</evidence>
<evidence type="ECO:0000313" key="1">
    <source>
        <dbReference type="EMBL" id="KIM68130.1"/>
    </source>
</evidence>